<dbReference type="GO" id="GO:0006397">
    <property type="term" value="P:mRNA processing"/>
    <property type="evidence" value="ECO:0007669"/>
    <property type="project" value="UniProtKB-KW"/>
</dbReference>
<dbReference type="GO" id="GO:0102265">
    <property type="term" value="F:tRNA-dihydrouridine47 synthase activity"/>
    <property type="evidence" value="ECO:0007669"/>
    <property type="project" value="UniProtKB-EC"/>
</dbReference>
<evidence type="ECO:0000313" key="23">
    <source>
        <dbReference type="Proteomes" id="UP001172457"/>
    </source>
</evidence>
<dbReference type="FunFam" id="3.20.20.70:FF:000067">
    <property type="entry name" value="tRNA-dihydrouridine(47) synthase [NAD(P)(+)]"/>
    <property type="match status" value="1"/>
</dbReference>
<comment type="catalytic activity">
    <reaction evidence="16">
        <text>5,6-dihydrouridine(47) in tRNA + NAD(+) = uridine(47) in tRNA + NADH + H(+)</text>
        <dbReference type="Rhea" id="RHEA:53364"/>
        <dbReference type="Rhea" id="RHEA-COMP:13539"/>
        <dbReference type="Rhea" id="RHEA-COMP:13540"/>
        <dbReference type="ChEBI" id="CHEBI:15378"/>
        <dbReference type="ChEBI" id="CHEBI:57540"/>
        <dbReference type="ChEBI" id="CHEBI:57945"/>
        <dbReference type="ChEBI" id="CHEBI:65315"/>
        <dbReference type="ChEBI" id="CHEBI:74443"/>
        <dbReference type="EC" id="1.3.1.89"/>
    </reaction>
    <physiologicalReaction direction="right-to-left" evidence="16">
        <dbReference type="Rhea" id="RHEA:53366"/>
    </physiologicalReaction>
</comment>
<dbReference type="Proteomes" id="UP001172457">
    <property type="component" value="Chromosome 4"/>
</dbReference>
<dbReference type="GO" id="GO:0050660">
    <property type="term" value="F:flavin adenine dinucleotide binding"/>
    <property type="evidence" value="ECO:0007669"/>
    <property type="project" value="InterPro"/>
</dbReference>
<dbReference type="Pfam" id="PF01207">
    <property type="entry name" value="Dus"/>
    <property type="match status" value="1"/>
</dbReference>
<keyword evidence="14" id="KW-0520">NAD</keyword>
<comment type="catalytic activity">
    <reaction evidence="18">
        <text>a 5,6-dihydrouridine in mRNA + NADP(+) = a uridine in mRNA + NADPH + H(+)</text>
        <dbReference type="Rhea" id="RHEA:69855"/>
        <dbReference type="Rhea" id="RHEA-COMP:14658"/>
        <dbReference type="Rhea" id="RHEA-COMP:17789"/>
        <dbReference type="ChEBI" id="CHEBI:15378"/>
        <dbReference type="ChEBI" id="CHEBI:57783"/>
        <dbReference type="ChEBI" id="CHEBI:58349"/>
        <dbReference type="ChEBI" id="CHEBI:65315"/>
        <dbReference type="ChEBI" id="CHEBI:74443"/>
    </reaction>
    <physiologicalReaction direction="right-to-left" evidence="18">
        <dbReference type="Rhea" id="RHEA:69857"/>
    </physiologicalReaction>
</comment>
<keyword evidence="5" id="KW-0288">FMN</keyword>
<dbReference type="InterPro" id="IPR013785">
    <property type="entry name" value="Aldolase_TIM"/>
</dbReference>
<reference evidence="22" key="1">
    <citation type="submission" date="2023-03" db="EMBL/GenBank/DDBJ databases">
        <title>Chromosome-scale reference genome and RAD-based genetic map of yellow starthistle (Centaurea solstitialis) reveal putative structural variation and QTLs associated with invader traits.</title>
        <authorList>
            <person name="Reatini B."/>
            <person name="Cang F.A."/>
            <person name="Jiang Q."/>
            <person name="Mckibben M.T.W."/>
            <person name="Barker M.S."/>
            <person name="Rieseberg L.H."/>
            <person name="Dlugosch K.M."/>
        </authorList>
    </citation>
    <scope>NUCLEOTIDE SEQUENCE</scope>
    <source>
        <strain evidence="22">CAN-66</strain>
        <tissue evidence="22">Leaf</tissue>
    </source>
</reference>
<keyword evidence="7" id="KW-0819">tRNA processing</keyword>
<evidence type="ECO:0000256" key="10">
    <source>
        <dbReference type="ARBA" id="ARBA00022771"/>
    </source>
</evidence>
<evidence type="ECO:0000256" key="12">
    <source>
        <dbReference type="ARBA" id="ARBA00022857"/>
    </source>
</evidence>
<evidence type="ECO:0000256" key="3">
    <source>
        <dbReference type="ARBA" id="ARBA00012376"/>
    </source>
</evidence>
<dbReference type="PROSITE" id="PS01136">
    <property type="entry name" value="UPF0034"/>
    <property type="match status" value="1"/>
</dbReference>
<dbReference type="AlphaFoldDB" id="A0AA38WI43"/>
<feature type="region of interest" description="Disordered" evidence="20">
    <location>
        <begin position="1"/>
        <end position="29"/>
    </location>
</feature>
<evidence type="ECO:0000256" key="15">
    <source>
        <dbReference type="ARBA" id="ARBA00045934"/>
    </source>
</evidence>
<comment type="caution">
    <text evidence="22">The sequence shown here is derived from an EMBL/GenBank/DDBJ whole genome shotgun (WGS) entry which is preliminary data.</text>
</comment>
<evidence type="ECO:0000256" key="13">
    <source>
        <dbReference type="ARBA" id="ARBA00023002"/>
    </source>
</evidence>
<dbReference type="GO" id="GO:0008270">
    <property type="term" value="F:zinc ion binding"/>
    <property type="evidence" value="ECO:0007669"/>
    <property type="project" value="UniProtKB-KW"/>
</dbReference>
<evidence type="ECO:0000256" key="7">
    <source>
        <dbReference type="ARBA" id="ARBA00022694"/>
    </source>
</evidence>
<evidence type="ECO:0000256" key="14">
    <source>
        <dbReference type="ARBA" id="ARBA00023027"/>
    </source>
</evidence>
<dbReference type="InterPro" id="IPR018517">
    <property type="entry name" value="tRNA_hU_synthase_CS"/>
</dbReference>
<evidence type="ECO:0000256" key="18">
    <source>
        <dbReference type="ARBA" id="ARBA00049447"/>
    </source>
</evidence>
<dbReference type="Gene3D" id="3.20.20.70">
    <property type="entry name" value="Aldolase class I"/>
    <property type="match status" value="1"/>
</dbReference>
<comment type="cofactor">
    <cofactor evidence="1">
        <name>FMN</name>
        <dbReference type="ChEBI" id="CHEBI:58210"/>
    </cofactor>
</comment>
<keyword evidence="6" id="KW-0507">mRNA processing</keyword>
<protein>
    <recommendedName>
        <fullName evidence="3">tRNA-dihydrouridine(47) synthase [NAD(P)(+)]</fullName>
        <ecNumber evidence="3">1.3.1.89</ecNumber>
    </recommendedName>
</protein>
<dbReference type="SUPFAM" id="SSF51395">
    <property type="entry name" value="FMN-linked oxidoreductases"/>
    <property type="match status" value="1"/>
</dbReference>
<feature type="domain" description="DUS-like FMN-binding" evidence="21">
    <location>
        <begin position="372"/>
        <end position="590"/>
    </location>
</feature>
<keyword evidence="10" id="KW-0863">Zinc-finger</keyword>
<dbReference type="EC" id="1.3.1.89" evidence="3"/>
<dbReference type="GO" id="GO:0003723">
    <property type="term" value="F:RNA binding"/>
    <property type="evidence" value="ECO:0007669"/>
    <property type="project" value="TreeGrafter"/>
</dbReference>
<evidence type="ECO:0000256" key="9">
    <source>
        <dbReference type="ARBA" id="ARBA00022737"/>
    </source>
</evidence>
<evidence type="ECO:0000256" key="19">
    <source>
        <dbReference type="ARBA" id="ARBA00049513"/>
    </source>
</evidence>
<dbReference type="EMBL" id="JARYMX010000004">
    <property type="protein sequence ID" value="KAJ9550774.1"/>
    <property type="molecule type" value="Genomic_DNA"/>
</dbReference>
<dbReference type="PANTHER" id="PTHR45846:SF1">
    <property type="entry name" value="TRNA-DIHYDROURIDINE(47) SYNTHASE [NAD(P)(+)]-LIKE"/>
    <property type="match status" value="1"/>
</dbReference>
<gene>
    <name evidence="22" type="ORF">OSB04_014819</name>
</gene>
<keyword evidence="12" id="KW-0521">NADP</keyword>
<feature type="region of interest" description="Disordered" evidence="20">
    <location>
        <begin position="55"/>
        <end position="74"/>
    </location>
</feature>
<evidence type="ECO:0000256" key="11">
    <source>
        <dbReference type="ARBA" id="ARBA00022833"/>
    </source>
</evidence>
<proteinExistence type="inferred from homology"/>
<comment type="similarity">
    <text evidence="2">Belongs to the Dus family. Dus3 subfamily.</text>
</comment>
<keyword evidence="8" id="KW-0479">Metal-binding</keyword>
<feature type="compositionally biased region" description="Polar residues" evidence="20">
    <location>
        <begin position="221"/>
        <end position="233"/>
    </location>
</feature>
<keyword evidence="9" id="KW-0677">Repeat</keyword>
<evidence type="ECO:0000256" key="17">
    <source>
        <dbReference type="ARBA" id="ARBA00048342"/>
    </source>
</evidence>
<name>A0AA38WI43_9ASTR</name>
<evidence type="ECO:0000256" key="20">
    <source>
        <dbReference type="SAM" id="MobiDB-lite"/>
    </source>
</evidence>
<evidence type="ECO:0000256" key="2">
    <source>
        <dbReference type="ARBA" id="ARBA00005451"/>
    </source>
</evidence>
<evidence type="ECO:0000313" key="22">
    <source>
        <dbReference type="EMBL" id="KAJ9550774.1"/>
    </source>
</evidence>
<evidence type="ECO:0000256" key="5">
    <source>
        <dbReference type="ARBA" id="ARBA00022643"/>
    </source>
</evidence>
<feature type="compositionally biased region" description="Basic and acidic residues" evidence="20">
    <location>
        <begin position="252"/>
        <end position="279"/>
    </location>
</feature>
<organism evidence="22 23">
    <name type="scientific">Centaurea solstitialis</name>
    <name type="common">yellow star-thistle</name>
    <dbReference type="NCBI Taxonomy" id="347529"/>
    <lineage>
        <taxon>Eukaryota</taxon>
        <taxon>Viridiplantae</taxon>
        <taxon>Streptophyta</taxon>
        <taxon>Embryophyta</taxon>
        <taxon>Tracheophyta</taxon>
        <taxon>Spermatophyta</taxon>
        <taxon>Magnoliopsida</taxon>
        <taxon>eudicotyledons</taxon>
        <taxon>Gunneridae</taxon>
        <taxon>Pentapetalae</taxon>
        <taxon>asterids</taxon>
        <taxon>campanulids</taxon>
        <taxon>Asterales</taxon>
        <taxon>Asteraceae</taxon>
        <taxon>Carduoideae</taxon>
        <taxon>Cardueae</taxon>
        <taxon>Centaureinae</taxon>
        <taxon>Centaurea</taxon>
    </lineage>
</organism>
<accession>A0AA38WI43</accession>
<evidence type="ECO:0000256" key="4">
    <source>
        <dbReference type="ARBA" id="ARBA00022630"/>
    </source>
</evidence>
<comment type="catalytic activity">
    <reaction evidence="19">
        <text>5,6-dihydrouridine(47) in tRNA + NADP(+) = uridine(47) in tRNA + NADPH + H(+)</text>
        <dbReference type="Rhea" id="RHEA:53360"/>
        <dbReference type="Rhea" id="RHEA-COMP:13539"/>
        <dbReference type="Rhea" id="RHEA-COMP:13540"/>
        <dbReference type="ChEBI" id="CHEBI:15378"/>
        <dbReference type="ChEBI" id="CHEBI:57783"/>
        <dbReference type="ChEBI" id="CHEBI:58349"/>
        <dbReference type="ChEBI" id="CHEBI:65315"/>
        <dbReference type="ChEBI" id="CHEBI:74443"/>
        <dbReference type="EC" id="1.3.1.89"/>
    </reaction>
    <physiologicalReaction direction="right-to-left" evidence="19">
        <dbReference type="Rhea" id="RHEA:53362"/>
    </physiologicalReaction>
</comment>
<evidence type="ECO:0000256" key="6">
    <source>
        <dbReference type="ARBA" id="ARBA00022664"/>
    </source>
</evidence>
<evidence type="ECO:0000256" key="1">
    <source>
        <dbReference type="ARBA" id="ARBA00001917"/>
    </source>
</evidence>
<feature type="compositionally biased region" description="Pro residues" evidence="20">
    <location>
        <begin position="14"/>
        <end position="24"/>
    </location>
</feature>
<feature type="region of interest" description="Disordered" evidence="20">
    <location>
        <begin position="206"/>
        <end position="279"/>
    </location>
</feature>
<evidence type="ECO:0000256" key="8">
    <source>
        <dbReference type="ARBA" id="ARBA00022723"/>
    </source>
</evidence>
<evidence type="ECO:0000259" key="21">
    <source>
        <dbReference type="Pfam" id="PF01207"/>
    </source>
</evidence>
<sequence>MEAVATDVTAGEPPKVPAEQPPPAAARKPVHELTVEEMMAKSIVPVKKEFIGTAPNRLSSDNNGGLSSGDAVPPVSAAPVIKEKKSKRQMKRERIQEKQSTRNLCPMVARREELKLVLIMISVVLKPADIEGICPFEGDEGPCPYGLACRFLGTHKTDVATGTPIVRKNSEVNGLKKDVQRLLWKNKMTFPKADATLKVLGLMGPAKSKKTSEADNKEESQTVSNGSHVTNENGCGEPGTDQNVENDCCAEVPEKVEEGNGADDPRPLKRGKPLTDETRDSIKETNGLWYCTSLEAKDLDASTKLEEKDVDASTKLEEKDLDASTRLEEKDVDASGAQLGSLPTVGHIETDKSLKLHPREKKLIDFRDKLYLAPLTTVGNLPFRRVCKVLGADITCGEMAMCTNLLQGQAAEWALLRRHVSEDLFGVQICGAYPDTVARAAELIEQECTVDFIDINMGCPIDAVVNKGAGSALLSKPMRMKNVIQAASSTVDIPITIKARTSYFEGRSRIDSVIADIGQWGANAATIHGRSRQQRYVKQADWDYIYQCTRKAPDTFQVLGNGDIFSYSDWKQHKSDCPELSSCMIARGALVKVCNLNRGFLLKSRAEGLGHQFWRTLKHFERLCALWTRTLGFRHKRYLTYTKYGGVETVRHFLLEWLSYTYRYVPLGLLEVVTQRLNWRPPAYYGRDDLETLMASESAVDWIRISEMLLGKVPDGFTFSPKHKSNAFDKAENG</sequence>
<dbReference type="PANTHER" id="PTHR45846">
    <property type="entry name" value="TRNA-DIHYDROURIDINE(47) SYNTHASE [NAD(P)(+)]-LIKE"/>
    <property type="match status" value="1"/>
</dbReference>
<dbReference type="InterPro" id="IPR035587">
    <property type="entry name" value="DUS-like_FMN-bd"/>
</dbReference>
<comment type="function">
    <text evidence="15">Catalyzes the synthesis of dihydrouridine, a modified base found in the D-loop of most tRNAs. Specifically modifies U47 in cytoplasmic tRNAs. Catalyzes the synthesis of dihydrouridine in some mRNAs, thereby affecting their translation.</text>
</comment>
<keyword evidence="13" id="KW-0560">Oxidoreductase</keyword>
<dbReference type="CDD" id="cd02801">
    <property type="entry name" value="DUS_like_FMN"/>
    <property type="match status" value="1"/>
</dbReference>
<comment type="catalytic activity">
    <reaction evidence="17">
        <text>a 5,6-dihydrouridine in mRNA + NAD(+) = a uridine in mRNA + NADH + H(+)</text>
        <dbReference type="Rhea" id="RHEA:69851"/>
        <dbReference type="Rhea" id="RHEA-COMP:14658"/>
        <dbReference type="Rhea" id="RHEA-COMP:17789"/>
        <dbReference type="ChEBI" id="CHEBI:15378"/>
        <dbReference type="ChEBI" id="CHEBI:57540"/>
        <dbReference type="ChEBI" id="CHEBI:57945"/>
        <dbReference type="ChEBI" id="CHEBI:65315"/>
        <dbReference type="ChEBI" id="CHEBI:74443"/>
    </reaction>
    <physiologicalReaction direction="right-to-left" evidence="17">
        <dbReference type="Rhea" id="RHEA:69853"/>
    </physiologicalReaction>
</comment>
<keyword evidence="4" id="KW-0285">Flavoprotein</keyword>
<keyword evidence="11" id="KW-0862">Zinc</keyword>
<keyword evidence="23" id="KW-1185">Reference proteome</keyword>
<feature type="compositionally biased region" description="Basic and acidic residues" evidence="20">
    <location>
        <begin position="210"/>
        <end position="220"/>
    </location>
</feature>
<feature type="compositionally biased region" description="Low complexity" evidence="20">
    <location>
        <begin position="58"/>
        <end position="70"/>
    </location>
</feature>
<evidence type="ECO:0000256" key="16">
    <source>
        <dbReference type="ARBA" id="ARBA00048266"/>
    </source>
</evidence>